<dbReference type="GO" id="GO:0007411">
    <property type="term" value="P:axon guidance"/>
    <property type="evidence" value="ECO:0007669"/>
    <property type="project" value="UniProtKB-ARBA"/>
</dbReference>
<dbReference type="Ensembl" id="ENSOMET00000016823.1">
    <property type="protein sequence ID" value="ENSOMEP00000010098.1"/>
    <property type="gene ID" value="ENSOMEG00000011376.1"/>
</dbReference>
<keyword evidence="7" id="KW-1133">Transmembrane helix</keyword>
<organism evidence="13 14">
    <name type="scientific">Oryzias melastigma</name>
    <name type="common">Marine medaka</name>
    <dbReference type="NCBI Taxonomy" id="30732"/>
    <lineage>
        <taxon>Eukaryota</taxon>
        <taxon>Metazoa</taxon>
        <taxon>Chordata</taxon>
        <taxon>Craniata</taxon>
        <taxon>Vertebrata</taxon>
        <taxon>Euteleostomi</taxon>
        <taxon>Actinopterygii</taxon>
        <taxon>Neopterygii</taxon>
        <taxon>Teleostei</taxon>
        <taxon>Neoteleostei</taxon>
        <taxon>Acanthomorphata</taxon>
        <taxon>Ovalentaria</taxon>
        <taxon>Atherinomorphae</taxon>
        <taxon>Beloniformes</taxon>
        <taxon>Adrianichthyidae</taxon>
        <taxon>Oryziinae</taxon>
        <taxon>Oryzias</taxon>
    </lineage>
</organism>
<dbReference type="InterPro" id="IPR041019">
    <property type="entry name" value="TIG1_plexin"/>
</dbReference>
<reference evidence="13" key="2">
    <citation type="submission" date="2025-09" db="UniProtKB">
        <authorList>
            <consortium name="Ensembl"/>
        </authorList>
    </citation>
    <scope>IDENTIFICATION</scope>
</reference>
<evidence type="ECO:0000256" key="1">
    <source>
        <dbReference type="ARBA" id="ARBA00004251"/>
    </source>
</evidence>
<evidence type="ECO:0000313" key="13">
    <source>
        <dbReference type="Ensembl" id="ENSOMEP00000010098.1"/>
    </source>
</evidence>
<comment type="subcellular location">
    <subcellularLocation>
        <location evidence="1">Cell membrane</location>
        <topology evidence="1">Single-pass type I membrane protein</topology>
    </subcellularLocation>
</comment>
<feature type="domain" description="Sema" evidence="12">
    <location>
        <begin position="1"/>
        <end position="484"/>
    </location>
</feature>
<dbReference type="PaxDb" id="30732-ENSOMEP00000010098"/>
<dbReference type="GO" id="GO:0008360">
    <property type="term" value="P:regulation of cell shape"/>
    <property type="evidence" value="ECO:0007669"/>
    <property type="project" value="TreeGrafter"/>
</dbReference>
<evidence type="ECO:0000256" key="6">
    <source>
        <dbReference type="ARBA" id="ARBA00022737"/>
    </source>
</evidence>
<dbReference type="GO" id="GO:0002116">
    <property type="term" value="C:semaphorin receptor complex"/>
    <property type="evidence" value="ECO:0007669"/>
    <property type="project" value="TreeGrafter"/>
</dbReference>
<name>A0A3B3BYI1_ORYME</name>
<dbReference type="InterPro" id="IPR016201">
    <property type="entry name" value="PSI"/>
</dbReference>
<evidence type="ECO:0000256" key="4">
    <source>
        <dbReference type="ARBA" id="ARBA00022692"/>
    </source>
</evidence>
<dbReference type="FunFam" id="2.130.10.10:FF:000126">
    <property type="entry name" value="Plexin B1"/>
    <property type="match status" value="1"/>
</dbReference>
<evidence type="ECO:0000259" key="12">
    <source>
        <dbReference type="PROSITE" id="PS51004"/>
    </source>
</evidence>
<keyword evidence="8" id="KW-0472">Membrane</keyword>
<evidence type="ECO:0000256" key="3">
    <source>
        <dbReference type="ARBA" id="ARBA00022553"/>
    </source>
</evidence>
<evidence type="ECO:0000256" key="9">
    <source>
        <dbReference type="ARBA" id="ARBA00023157"/>
    </source>
</evidence>
<dbReference type="InterPro" id="IPR015943">
    <property type="entry name" value="WD40/YVTN_repeat-like_dom_sf"/>
</dbReference>
<dbReference type="PANTHER" id="PTHR22625:SF69">
    <property type="entry name" value="PLEXIN-B3"/>
    <property type="match status" value="1"/>
</dbReference>
<dbReference type="InterPro" id="IPR002165">
    <property type="entry name" value="Plexin_repeat"/>
</dbReference>
<evidence type="ECO:0000256" key="5">
    <source>
        <dbReference type="ARBA" id="ARBA00022729"/>
    </source>
</evidence>
<dbReference type="SMART" id="SM00630">
    <property type="entry name" value="Sema"/>
    <property type="match status" value="1"/>
</dbReference>
<dbReference type="SUPFAM" id="SSF103575">
    <property type="entry name" value="Plexin repeat"/>
    <property type="match status" value="1"/>
</dbReference>
<keyword evidence="3" id="KW-0597">Phosphoprotein</keyword>
<dbReference type="OMA" id="ITHMEYL"/>
<reference evidence="13" key="1">
    <citation type="submission" date="2025-08" db="UniProtKB">
        <authorList>
            <consortium name="Ensembl"/>
        </authorList>
    </citation>
    <scope>IDENTIFICATION</scope>
</reference>
<sequence length="647" mass="71142">FKLNFWSLSVLLLSLLLLSLHLLPLHLLSLAPLSHLLLDVQTGHLYVGGVNNLYQLNSNLDVIAHVKTGPNLDSPDCLPPIFQHDCPSATVTHNHNKLLLLEDGVGEEPGNLIVCGSLFQGICNKRSLSNISHIIYQTSNPVDTQYVAANDPRVSTVGVIITTKGKREEEGAPGTLHLMLVGRGYTSRGPGDIPPITTRRLFPVNSLRRAFSQEEELGKLVVGSYSEYNNHFVKAFIHGNHAYFLFSRRDMWHRKEYRTYVSRLCITDRSFYSYVEVPLLCQGYNLAQGAWLWEYSGRAALFVVMAAGQASTSVATSRSALCVYGMDALDAMMRQAQDVCYTEGGQGRSGDEEAYIEYAVSSKFNELLDRCGKHLQDSLSEYPCGGEHTPSPIASAVALPATPTVKMPKLLTAVTVATEAGHTIAFLGDEEGQLHKVFVRPDWSGDLYGSLLVDSGAVGADLLLDESQQYLYVLTNDKVSLLFSVLLSRPITNCSSCLSVRDPYCGWCVLEGRCVHKHMCRRHLQANHWLWSFESTNQCVTVQNLQPANQSRAEQTQVTLTVAQLPALETTESLSCIFGLLPPHPAVIIGTKVTCQSPEPELLPSTPSGKDHMILPVSLTLGYVTITTGHMTFYDCGSVSRLNQSAQ</sequence>
<keyword evidence="5" id="KW-0732">Signal</keyword>
<dbReference type="STRING" id="30732.ENSOMEP00000010098"/>
<dbReference type="Pfam" id="PF01403">
    <property type="entry name" value="Sema"/>
    <property type="match status" value="1"/>
</dbReference>
<evidence type="ECO:0000256" key="2">
    <source>
        <dbReference type="ARBA" id="ARBA00022475"/>
    </source>
</evidence>
<dbReference type="Gene3D" id="2.60.40.10">
    <property type="entry name" value="Immunoglobulins"/>
    <property type="match status" value="1"/>
</dbReference>
<keyword evidence="14" id="KW-1185">Reference proteome</keyword>
<dbReference type="Pfam" id="PF17960">
    <property type="entry name" value="TIG_plexin"/>
    <property type="match status" value="1"/>
</dbReference>
<dbReference type="AlphaFoldDB" id="A0A3B3BYI1"/>
<evidence type="ECO:0000256" key="8">
    <source>
        <dbReference type="ARBA" id="ARBA00023136"/>
    </source>
</evidence>
<comment type="caution">
    <text evidence="11">Lacks conserved residue(s) required for the propagation of feature annotation.</text>
</comment>
<dbReference type="PANTHER" id="PTHR22625">
    <property type="entry name" value="PLEXIN"/>
    <property type="match status" value="1"/>
</dbReference>
<keyword evidence="4" id="KW-0812">Transmembrane</keyword>
<dbReference type="GeneTree" id="ENSGT01150000286928"/>
<keyword evidence="2" id="KW-1003">Cell membrane</keyword>
<dbReference type="Gene3D" id="2.130.10.10">
    <property type="entry name" value="YVTN repeat-like/Quinoprotein amine dehydrogenase"/>
    <property type="match status" value="1"/>
</dbReference>
<dbReference type="GO" id="GO:0030334">
    <property type="term" value="P:regulation of cell migration"/>
    <property type="evidence" value="ECO:0007669"/>
    <property type="project" value="TreeGrafter"/>
</dbReference>
<keyword evidence="6" id="KW-0677">Repeat</keyword>
<dbReference type="GO" id="GO:0005886">
    <property type="term" value="C:plasma membrane"/>
    <property type="evidence" value="ECO:0007669"/>
    <property type="project" value="UniProtKB-SubCell"/>
</dbReference>
<keyword evidence="10" id="KW-0325">Glycoprotein</keyword>
<evidence type="ECO:0000313" key="14">
    <source>
        <dbReference type="Proteomes" id="UP000261560"/>
    </source>
</evidence>
<protein>
    <recommendedName>
        <fullName evidence="12">Sema domain-containing protein</fullName>
    </recommendedName>
</protein>
<accession>A0A3B3BYI1</accession>
<dbReference type="SMART" id="SM00423">
    <property type="entry name" value="PSI"/>
    <property type="match status" value="1"/>
</dbReference>
<proteinExistence type="predicted"/>
<dbReference type="FunFam" id="2.60.40.10:FF:000131">
    <property type="entry name" value="Plexin A2"/>
    <property type="match status" value="1"/>
</dbReference>
<dbReference type="GO" id="GO:0007162">
    <property type="term" value="P:negative regulation of cell adhesion"/>
    <property type="evidence" value="ECO:0007669"/>
    <property type="project" value="TreeGrafter"/>
</dbReference>
<dbReference type="PROSITE" id="PS51004">
    <property type="entry name" value="SEMA"/>
    <property type="match status" value="1"/>
</dbReference>
<dbReference type="GO" id="GO:0050772">
    <property type="term" value="P:positive regulation of axonogenesis"/>
    <property type="evidence" value="ECO:0007669"/>
    <property type="project" value="TreeGrafter"/>
</dbReference>
<dbReference type="Proteomes" id="UP000261560">
    <property type="component" value="Unplaced"/>
</dbReference>
<dbReference type="SUPFAM" id="SSF101912">
    <property type="entry name" value="Sema domain"/>
    <property type="match status" value="1"/>
</dbReference>
<evidence type="ECO:0000256" key="11">
    <source>
        <dbReference type="PROSITE-ProRule" id="PRU00352"/>
    </source>
</evidence>
<dbReference type="InterPro" id="IPR013783">
    <property type="entry name" value="Ig-like_fold"/>
</dbReference>
<evidence type="ECO:0000256" key="10">
    <source>
        <dbReference type="ARBA" id="ARBA00023180"/>
    </source>
</evidence>
<keyword evidence="9" id="KW-1015">Disulfide bond</keyword>
<evidence type="ECO:0000256" key="7">
    <source>
        <dbReference type="ARBA" id="ARBA00022989"/>
    </source>
</evidence>
<dbReference type="Pfam" id="PF01437">
    <property type="entry name" value="PSI"/>
    <property type="match status" value="1"/>
</dbReference>
<dbReference type="InterPro" id="IPR031148">
    <property type="entry name" value="Plexin"/>
</dbReference>
<dbReference type="GO" id="GO:0017154">
    <property type="term" value="F:semaphorin receptor activity"/>
    <property type="evidence" value="ECO:0007669"/>
    <property type="project" value="InterPro"/>
</dbReference>
<dbReference type="InterPro" id="IPR001627">
    <property type="entry name" value="Semap_dom"/>
</dbReference>
<dbReference type="InterPro" id="IPR036352">
    <property type="entry name" value="Semap_dom_sf"/>
</dbReference>